<accession>A0A2H5Y8S9</accession>
<dbReference type="SUPFAM" id="SSF88713">
    <property type="entry name" value="Glycoside hydrolase/deacetylase"/>
    <property type="match status" value="1"/>
</dbReference>
<dbReference type="AlphaFoldDB" id="A0A2H5Y8S9"/>
<dbReference type="GO" id="GO:0005975">
    <property type="term" value="P:carbohydrate metabolic process"/>
    <property type="evidence" value="ECO:0007669"/>
    <property type="project" value="InterPro"/>
</dbReference>
<reference evidence="8" key="1">
    <citation type="submission" date="2017-09" db="EMBL/GenBank/DDBJ databases">
        <title>Metaegenomics of thermophilic ammonia-oxidizing enrichment culture.</title>
        <authorList>
            <person name="Kato S."/>
            <person name="Suzuki K."/>
        </authorList>
    </citation>
    <scope>NUCLEOTIDE SEQUENCE [LARGE SCALE GENOMIC DNA]</scope>
</reference>
<dbReference type="CDD" id="cd10796">
    <property type="entry name" value="GH57N_APU"/>
    <property type="match status" value="1"/>
</dbReference>
<dbReference type="CDD" id="cd09626">
    <property type="entry name" value="DOMON_glucodextranase_like"/>
    <property type="match status" value="1"/>
</dbReference>
<name>A0A2H5Y8S9_9CHLR</name>
<gene>
    <name evidence="7" type="ORF">HRbin22_02074</name>
</gene>
<dbReference type="Pfam" id="PF09985">
    <property type="entry name" value="Glucodextran_C"/>
    <property type="match status" value="1"/>
</dbReference>
<proteinExistence type="inferred from homology"/>
<evidence type="ECO:0000259" key="5">
    <source>
        <dbReference type="Pfam" id="PF03065"/>
    </source>
</evidence>
<feature type="domain" description="Glucodextranase-like C-terminal" evidence="6">
    <location>
        <begin position="814"/>
        <end position="1040"/>
    </location>
</feature>
<feature type="compositionally biased region" description="Basic and acidic residues" evidence="4">
    <location>
        <begin position="1038"/>
        <end position="1049"/>
    </location>
</feature>
<evidence type="ECO:0000313" key="7">
    <source>
        <dbReference type="EMBL" id="GBD09813.1"/>
    </source>
</evidence>
<dbReference type="InterPro" id="IPR004300">
    <property type="entry name" value="Glyco_hydro_57_N"/>
</dbReference>
<dbReference type="SUPFAM" id="SSF49344">
    <property type="entry name" value="CBD9-like"/>
    <property type="match status" value="1"/>
</dbReference>
<dbReference type="EMBL" id="BEHY01000069">
    <property type="protein sequence ID" value="GBD09813.1"/>
    <property type="molecule type" value="Genomic_DNA"/>
</dbReference>
<sequence>MKGQWGDPLWSLEPPMEGDGRDRRRLFFSKDVGRGLARFGWVLLLILASCRPTPTPVPTATPSPPTPTVTLAEEPLYLALIWHQHQPFYPKDPRTGLYTRPWARVHATKDYYDMAAILREYPNVHVTFNLTPVLIRQLEDLAAGAKDIYWALAEKPADALTDDEKRFILQRFFDANWQRVIPRFPRYQELLEKRGRSADPAAIERAMAAFTVQDFRDLQVLFNLAWMDPDFLARPPLADLVRRGRGFTEVDKSVIFEETRRILREVLPLHKALQDAGQIEVTTTPYAHPILPLLVYSDLARVGNPEALLPDPPFIAPEDAREHLRRAVALYEAHFGRPPRGLWPAEGAVAQQIVPMVIDAGFLWMASGEPVLARSLGLSGFTRDARETVEEVDLLYRPYRLSDPQDRPLFIVFRDGVLSDRIGFTYSGMLGEAAAEDFIRRLENIREKARAKGVKGPLLVSVILDGENAWEYYENDGKAFLHGLYRRLNESRTIRTVTPSEFLRMFPEAARPLPKLFPGAWFSPNYDTWIGEAEEREAWTALRRVRQTLANYEEGRKPASPEALERAREAMLLAEGSDWFWWYGADQDSGQDDYFDAAFRNLLRQVYEALGEPAPDFLSIPIVAPPVAEPSTPFSGPLTPAIDGQASPGEWEMAARYPGTDPALQGLWIGADRTHLYVRVDGAWDGDVSFGFYIAAPQGAGRAGFSAHPIGPRVPLGFGATHAILVNRQGGTVTMGFLQADPNGLWTPASGEFQARLGKGTLELSLPSSALGTLHAGDPLLWEVLVSQPQGVARLPAFGVARFSMPDFGLAEVILDVQDPENDDHGPGSYVYPTDPVFLPQVFDLRRFQVGIEGDDLVFRFEFYGPIPNPWGSPNGLALQTIDVYIDRDPGKGTGARLLLPGRNAALKEGFGWEVALWAEGWTPGIYAPDERGKPKPVPGASLRIAVNPNQRTVLLRVPRRIFGADFDPRKAAYLAVVLSQEGFPSPGVWRVRDVLPQAAQWRLGGGPDDTNHTRILDVAWPAGERPTQEEMLSAYRPSREADPDRLGPEDFPQLPMRQPGS</sequence>
<dbReference type="Proteomes" id="UP000236642">
    <property type="component" value="Unassembled WGS sequence"/>
</dbReference>
<keyword evidence="2 3" id="KW-0119">Carbohydrate metabolism</keyword>
<comment type="similarity">
    <text evidence="1 3">Belongs to the glycosyl hydrolase 57 family.</text>
</comment>
<comment type="caution">
    <text evidence="7">The sequence shown here is derived from an EMBL/GenBank/DDBJ whole genome shotgun (WGS) entry which is preliminary data.</text>
</comment>
<dbReference type="InterPro" id="IPR011330">
    <property type="entry name" value="Glyco_hydro/deAcase_b/a-brl"/>
</dbReference>
<dbReference type="InterPro" id="IPR052046">
    <property type="entry name" value="GH57_Enzymes"/>
</dbReference>
<dbReference type="InterPro" id="IPR027291">
    <property type="entry name" value="Glyco_hydro_38_N_sf"/>
</dbReference>
<protein>
    <recommendedName>
        <fullName evidence="9">Alpha-amylase/alpha-mannosidase</fullName>
    </recommendedName>
</protein>
<evidence type="ECO:0008006" key="9">
    <source>
        <dbReference type="Google" id="ProtNLM"/>
    </source>
</evidence>
<evidence type="ECO:0000256" key="4">
    <source>
        <dbReference type="SAM" id="MobiDB-lite"/>
    </source>
</evidence>
<evidence type="ECO:0000256" key="2">
    <source>
        <dbReference type="ARBA" id="ARBA00023277"/>
    </source>
</evidence>
<feature type="domain" description="Glycoside hydrolase family 57 N-terminal" evidence="5">
    <location>
        <begin position="79"/>
        <end position="508"/>
    </location>
</feature>
<dbReference type="PANTHER" id="PTHR36306">
    <property type="entry name" value="ALPHA-AMYLASE-RELATED-RELATED"/>
    <property type="match status" value="1"/>
</dbReference>
<dbReference type="GO" id="GO:0003824">
    <property type="term" value="F:catalytic activity"/>
    <property type="evidence" value="ECO:0007669"/>
    <property type="project" value="InterPro"/>
</dbReference>
<dbReference type="Gene3D" id="3.20.110.10">
    <property type="entry name" value="Glycoside hydrolase 38, N terminal domain"/>
    <property type="match status" value="1"/>
</dbReference>
<dbReference type="PANTHER" id="PTHR36306:SF1">
    <property type="entry name" value="ALPHA-AMYLASE-RELATED"/>
    <property type="match status" value="1"/>
</dbReference>
<evidence type="ECO:0000313" key="8">
    <source>
        <dbReference type="Proteomes" id="UP000236642"/>
    </source>
</evidence>
<evidence type="ECO:0000259" key="6">
    <source>
        <dbReference type="Pfam" id="PF09985"/>
    </source>
</evidence>
<dbReference type="Pfam" id="PF03065">
    <property type="entry name" value="Glyco_hydro_57"/>
    <property type="match status" value="1"/>
</dbReference>
<evidence type="ECO:0000256" key="3">
    <source>
        <dbReference type="RuleBase" id="RU361196"/>
    </source>
</evidence>
<organism evidence="7 8">
    <name type="scientific">Candidatus Thermoflexus japonica</name>
    <dbReference type="NCBI Taxonomy" id="2035417"/>
    <lineage>
        <taxon>Bacteria</taxon>
        <taxon>Bacillati</taxon>
        <taxon>Chloroflexota</taxon>
        <taxon>Thermoflexia</taxon>
        <taxon>Thermoflexales</taxon>
        <taxon>Thermoflexaceae</taxon>
        <taxon>Thermoflexus</taxon>
    </lineage>
</organism>
<feature type="region of interest" description="Disordered" evidence="4">
    <location>
        <begin position="1023"/>
        <end position="1062"/>
    </location>
</feature>
<evidence type="ECO:0000256" key="1">
    <source>
        <dbReference type="ARBA" id="ARBA00006821"/>
    </source>
</evidence>
<dbReference type="Gene3D" id="2.60.40.1190">
    <property type="match status" value="1"/>
</dbReference>
<dbReference type="InterPro" id="IPR019248">
    <property type="entry name" value="Glucodextran_C"/>
</dbReference>